<evidence type="ECO:0000313" key="2">
    <source>
        <dbReference type="Proteomes" id="UP000694941"/>
    </source>
</evidence>
<sequence>MKGFCCNILLLTLISSGFPLKNKKTERSKPLCQLAAFLEGGTIPLRIDSGVISQDGDFLDCSQSEKEKCKNMVLNQAQQGTGNGNLTLIANDDEGYTIGDILCDKADSVEENVQNKEVRIYWRLCGESWQRTHFRMSQHLCCIDGLYVPCDKIKNYG</sequence>
<feature type="signal peptide" evidence="1">
    <location>
        <begin position="1"/>
        <end position="19"/>
    </location>
</feature>
<dbReference type="RefSeq" id="XP_022251570.1">
    <property type="nucleotide sequence ID" value="XM_022395862.1"/>
</dbReference>
<evidence type="ECO:0000313" key="3">
    <source>
        <dbReference type="RefSeq" id="XP_022251570.1"/>
    </source>
</evidence>
<dbReference type="Proteomes" id="UP000694941">
    <property type="component" value="Unplaced"/>
</dbReference>
<dbReference type="GeneID" id="111087821"/>
<evidence type="ECO:0000256" key="1">
    <source>
        <dbReference type="SAM" id="SignalP"/>
    </source>
</evidence>
<accession>A0ABM1T6R4</accession>
<reference evidence="3" key="1">
    <citation type="submission" date="2025-08" db="UniProtKB">
        <authorList>
            <consortium name="RefSeq"/>
        </authorList>
    </citation>
    <scope>IDENTIFICATION</scope>
    <source>
        <tissue evidence="3">Muscle</tissue>
    </source>
</reference>
<keyword evidence="2" id="KW-1185">Reference proteome</keyword>
<proteinExistence type="predicted"/>
<protein>
    <submittedName>
        <fullName evidence="3">Uncharacterized protein LOC111087821</fullName>
    </submittedName>
</protein>
<name>A0ABM1T6R4_LIMPO</name>
<feature type="chain" id="PRO_5045827289" evidence="1">
    <location>
        <begin position="20"/>
        <end position="157"/>
    </location>
</feature>
<gene>
    <name evidence="3" type="primary">LOC111087821</name>
</gene>
<keyword evidence="1" id="KW-0732">Signal</keyword>
<organism evidence="2 3">
    <name type="scientific">Limulus polyphemus</name>
    <name type="common">Atlantic horseshoe crab</name>
    <dbReference type="NCBI Taxonomy" id="6850"/>
    <lineage>
        <taxon>Eukaryota</taxon>
        <taxon>Metazoa</taxon>
        <taxon>Ecdysozoa</taxon>
        <taxon>Arthropoda</taxon>
        <taxon>Chelicerata</taxon>
        <taxon>Merostomata</taxon>
        <taxon>Xiphosura</taxon>
        <taxon>Limulidae</taxon>
        <taxon>Limulus</taxon>
    </lineage>
</organism>